<name>A0A1M6S474_9PROT</name>
<dbReference type="AlphaFoldDB" id="A0A1M6S474"/>
<dbReference type="EMBL" id="FQZF01000049">
    <property type="protein sequence ID" value="SHK39486.1"/>
    <property type="molecule type" value="Genomic_DNA"/>
</dbReference>
<sequence length="122" mass="13362">MSAIILPFARPAPVTLSMRQAERAEAAAWAARLVGEWGGTWRVETHLGEDGEAWIGIVTPSSPGLREEDLSLSWLISRRPEGVSLTRMPSGRVAGTFRDLAQALATVERAEKQPRALAYHRS</sequence>
<gene>
    <name evidence="1" type="ORF">SAMN02745194_04831</name>
</gene>
<keyword evidence="2" id="KW-1185">Reference proteome</keyword>
<dbReference type="Proteomes" id="UP000184387">
    <property type="component" value="Unassembled WGS sequence"/>
</dbReference>
<organism evidence="1 2">
    <name type="scientific">Muricoccus roseus</name>
    <dbReference type="NCBI Taxonomy" id="198092"/>
    <lineage>
        <taxon>Bacteria</taxon>
        <taxon>Pseudomonadati</taxon>
        <taxon>Pseudomonadota</taxon>
        <taxon>Alphaproteobacteria</taxon>
        <taxon>Acetobacterales</taxon>
        <taxon>Roseomonadaceae</taxon>
        <taxon>Muricoccus</taxon>
    </lineage>
</organism>
<dbReference type="RefSeq" id="WP_073140095.1">
    <property type="nucleotide sequence ID" value="NZ_FQZF01000049.1"/>
</dbReference>
<protein>
    <submittedName>
        <fullName evidence="1">Uncharacterized protein</fullName>
    </submittedName>
</protein>
<accession>A0A1M6S474</accession>
<dbReference type="OrthoDB" id="7276480at2"/>
<proteinExistence type="predicted"/>
<evidence type="ECO:0000313" key="2">
    <source>
        <dbReference type="Proteomes" id="UP000184387"/>
    </source>
</evidence>
<dbReference type="STRING" id="198092.SAMN02745194_04831"/>
<reference evidence="1 2" key="1">
    <citation type="submission" date="2016-11" db="EMBL/GenBank/DDBJ databases">
        <authorList>
            <person name="Jaros S."/>
            <person name="Januszkiewicz K."/>
            <person name="Wedrychowicz H."/>
        </authorList>
    </citation>
    <scope>NUCLEOTIDE SEQUENCE [LARGE SCALE GENOMIC DNA]</scope>
    <source>
        <strain evidence="1 2">DSM 14916</strain>
    </source>
</reference>
<evidence type="ECO:0000313" key="1">
    <source>
        <dbReference type="EMBL" id="SHK39486.1"/>
    </source>
</evidence>